<keyword evidence="8" id="KW-1185">Reference proteome</keyword>
<dbReference type="InterPro" id="IPR032528">
    <property type="entry name" value="Ribosom_S30AE_C"/>
</dbReference>
<dbReference type="NCBIfam" id="TIGR00741">
    <property type="entry name" value="yfiA"/>
    <property type="match status" value="1"/>
</dbReference>
<dbReference type="CDD" id="cd00552">
    <property type="entry name" value="RaiA"/>
    <property type="match status" value="1"/>
</dbReference>
<dbReference type="Proteomes" id="UP000509623">
    <property type="component" value="Chromosome"/>
</dbReference>
<gene>
    <name evidence="5" type="primary">raiA</name>
    <name evidence="3" type="synonym">hpf</name>
    <name evidence="5" type="ORF">GJQ69_03120</name>
    <name evidence="6" type="ORF">GKP14_01245</name>
</gene>
<evidence type="ECO:0000313" key="5">
    <source>
        <dbReference type="EMBL" id="QKN23564.1"/>
    </source>
</evidence>
<dbReference type="SUPFAM" id="SSF69754">
    <property type="entry name" value="Ribosome binding protein Y (YfiA homologue)"/>
    <property type="match status" value="1"/>
</dbReference>
<dbReference type="Pfam" id="PF02482">
    <property type="entry name" value="Ribosomal_S30AE"/>
    <property type="match status" value="1"/>
</dbReference>
<keyword evidence="2 3" id="KW-0810">Translation regulation</keyword>
<dbReference type="Gene3D" id="3.30.505.50">
    <property type="entry name" value="Sigma 54 modulation/S30EA ribosomal protein, C-terminal domain"/>
    <property type="match status" value="1"/>
</dbReference>
<dbReference type="InterPro" id="IPR038416">
    <property type="entry name" value="Ribosom_S30AE_C_sf"/>
</dbReference>
<dbReference type="EMBL" id="CP046051">
    <property type="protein sequence ID" value="QKN23564.1"/>
    <property type="molecule type" value="Genomic_DNA"/>
</dbReference>
<dbReference type="RefSeq" id="WP_086036126.1">
    <property type="nucleotide sequence ID" value="NZ_CP046051.1"/>
</dbReference>
<organism evidence="5 7">
    <name type="scientific">Caproicibacterium lactatifermentans</name>
    <dbReference type="NCBI Taxonomy" id="2666138"/>
    <lineage>
        <taxon>Bacteria</taxon>
        <taxon>Bacillati</taxon>
        <taxon>Bacillota</taxon>
        <taxon>Clostridia</taxon>
        <taxon>Eubacteriales</taxon>
        <taxon>Oscillospiraceae</taxon>
        <taxon>Caproicibacterium</taxon>
    </lineage>
</organism>
<proteinExistence type="inferred from homology"/>
<reference evidence="6" key="2">
    <citation type="journal article" date="2021" name="Appl. Environ. Microbiol.">
        <title>Adaptability of a Caproate-Producing Bacterium Contributes to Its Dominance in an Anaerobic Fermentation System.</title>
        <authorList>
            <person name="Wang H."/>
            <person name="Gu Y."/>
            <person name="Zhou W."/>
            <person name="Zhao D."/>
            <person name="Qiao Z."/>
            <person name="Zheng J."/>
            <person name="Gao J."/>
            <person name="Chen X."/>
            <person name="Ren C."/>
            <person name="Xu Y."/>
        </authorList>
    </citation>
    <scope>NUCLEOTIDE SEQUENCE</scope>
    <source>
        <strain evidence="6">JNU-WLY1368</strain>
    </source>
</reference>
<dbReference type="KEGG" id="clf:GJQ69_03120"/>
<evidence type="ECO:0000313" key="8">
    <source>
        <dbReference type="Proteomes" id="UP000509623"/>
    </source>
</evidence>
<dbReference type="GO" id="GO:0045900">
    <property type="term" value="P:negative regulation of translational elongation"/>
    <property type="evidence" value="ECO:0007669"/>
    <property type="project" value="TreeGrafter"/>
</dbReference>
<dbReference type="PANTHER" id="PTHR33231:SF1">
    <property type="entry name" value="30S RIBOSOMAL PROTEIN"/>
    <property type="match status" value="1"/>
</dbReference>
<reference evidence="7 8" key="1">
    <citation type="submission" date="2019-11" db="EMBL/GenBank/DDBJ databases">
        <authorList>
            <person name="Ren C."/>
            <person name="Wang H."/>
            <person name="Xu Y."/>
        </authorList>
    </citation>
    <scope>NUCLEOTIDE SEQUENCE [LARGE SCALE GENOMIC DNA]</scope>
    <source>
        <strain evidence="8">JNU-WLY1368</strain>
        <strain evidence="5 7">LBM 19010</strain>
    </source>
</reference>
<evidence type="ECO:0000313" key="6">
    <source>
        <dbReference type="EMBL" id="QKO29760.1"/>
    </source>
</evidence>
<dbReference type="Pfam" id="PF16321">
    <property type="entry name" value="Ribosom_S30AE_C"/>
    <property type="match status" value="1"/>
</dbReference>
<sequence>MNVTITGRKVNLRDSFKELARKKLSRFDRIFDENATAKIVVTVERNRQTVEITVHSNGMIFRGEATDYDMNTALDEVISSLGRQIRKNKSRLDKQIHSAALDQYIQQYVNANAEPEESYKIVRTKHFVVKPMSVDEAILQMNMLEHQFFMFRNQDTEQINVVYRRKAGNYGLLEPENPADDE</sequence>
<comment type="similarity">
    <text evidence="3">Belongs to the HPF/YfiA ribosome-associated protein family. Long HPF subfamily.</text>
</comment>
<evidence type="ECO:0000313" key="7">
    <source>
        <dbReference type="Proteomes" id="UP000501316"/>
    </source>
</evidence>
<name>A0A859DPS7_9FIRM</name>
<keyword evidence="1 3" id="KW-0963">Cytoplasm</keyword>
<accession>A0A859DPS7</accession>
<dbReference type="InterPro" id="IPR003489">
    <property type="entry name" value="RHF/RaiA"/>
</dbReference>
<dbReference type="GO" id="GO:0043024">
    <property type="term" value="F:ribosomal small subunit binding"/>
    <property type="evidence" value="ECO:0007669"/>
    <property type="project" value="TreeGrafter"/>
</dbReference>
<dbReference type="EMBL" id="CP046161">
    <property type="protein sequence ID" value="QKO29760.1"/>
    <property type="molecule type" value="Genomic_DNA"/>
</dbReference>
<dbReference type="InterPro" id="IPR036567">
    <property type="entry name" value="RHF-like"/>
</dbReference>
<dbReference type="GO" id="GO:0022627">
    <property type="term" value="C:cytosolic small ribosomal subunit"/>
    <property type="evidence" value="ECO:0007669"/>
    <property type="project" value="TreeGrafter"/>
</dbReference>
<dbReference type="PANTHER" id="PTHR33231">
    <property type="entry name" value="30S RIBOSOMAL PROTEIN"/>
    <property type="match status" value="1"/>
</dbReference>
<evidence type="ECO:0000256" key="2">
    <source>
        <dbReference type="ARBA" id="ARBA00022845"/>
    </source>
</evidence>
<comment type="subunit">
    <text evidence="3">Interacts with 100S ribosomes.</text>
</comment>
<dbReference type="InterPro" id="IPR050574">
    <property type="entry name" value="HPF/YfiA_ribosome-assoc"/>
</dbReference>
<comment type="subcellular location">
    <subcellularLocation>
        <location evidence="3">Cytoplasm</location>
    </subcellularLocation>
</comment>
<evidence type="ECO:0000259" key="4">
    <source>
        <dbReference type="Pfam" id="PF16321"/>
    </source>
</evidence>
<protein>
    <recommendedName>
        <fullName evidence="3">Ribosome hibernation promoting factor</fullName>
        <shortName evidence="3">HPF</shortName>
    </recommendedName>
</protein>
<dbReference type="FunFam" id="3.30.505.50:FF:000001">
    <property type="entry name" value="Ribosome hibernation promoting factor"/>
    <property type="match status" value="1"/>
</dbReference>
<comment type="function">
    <text evidence="3">Required for dimerization of active 70S ribosomes into 100S ribosomes in stationary phase; 100S ribosomes are translationally inactive and sometimes present during exponential growth.</text>
</comment>
<evidence type="ECO:0000256" key="1">
    <source>
        <dbReference type="ARBA" id="ARBA00022490"/>
    </source>
</evidence>
<dbReference type="HAMAP" id="MF_00839">
    <property type="entry name" value="HPF"/>
    <property type="match status" value="1"/>
</dbReference>
<dbReference type="AlphaFoldDB" id="A0A859DPS7"/>
<dbReference type="Gene3D" id="3.30.160.100">
    <property type="entry name" value="Ribosome hibernation promotion factor-like"/>
    <property type="match status" value="1"/>
</dbReference>
<feature type="domain" description="Sigma 54 modulation/S30EA ribosomal protein C-terminal" evidence="4">
    <location>
        <begin position="117"/>
        <end position="172"/>
    </location>
</feature>
<evidence type="ECO:0000256" key="3">
    <source>
        <dbReference type="HAMAP-Rule" id="MF_00839"/>
    </source>
</evidence>
<reference evidence="6" key="3">
    <citation type="journal article" date="2022" name="Int. J. Syst. Evol. Microbiol.">
        <title>Caproicibacterium lactatifermentans sp. nov., isolated from pit clay used for the production of Chinese strong aroma-type liquor.</title>
        <authorList>
            <person name="Wang H."/>
            <person name="Gu Y."/>
            <person name="Zhao D."/>
            <person name="Qiao Z."/>
            <person name="Zheng J."/>
            <person name="Gao J."/>
            <person name="Ren C."/>
            <person name="Xu Y."/>
        </authorList>
    </citation>
    <scope>NUCLEOTIDE SEQUENCE</scope>
    <source>
        <strain evidence="6">JNU-WLY1368</strain>
    </source>
</reference>
<dbReference type="Proteomes" id="UP000501316">
    <property type="component" value="Chromosome"/>
</dbReference>
<dbReference type="InterPro" id="IPR034694">
    <property type="entry name" value="HPF_long/plastid"/>
</dbReference>